<comment type="caution">
    <text evidence="1">The sequence shown here is derived from an EMBL/GenBank/DDBJ whole genome shotgun (WGS) entry which is preliminary data.</text>
</comment>
<name>A0A1Y1JB85_PLAGO</name>
<dbReference type="GeneID" id="39746513"/>
<dbReference type="EMBL" id="BDQF01000006">
    <property type="protein sequence ID" value="GAW79801.1"/>
    <property type="molecule type" value="Genomic_DNA"/>
</dbReference>
<evidence type="ECO:0000313" key="1">
    <source>
        <dbReference type="EMBL" id="GAW79801.1"/>
    </source>
</evidence>
<dbReference type="AlphaFoldDB" id="A0A1Y1JB85"/>
<organism evidence="1 2">
    <name type="scientific">Plasmodium gonderi</name>
    <dbReference type="NCBI Taxonomy" id="77519"/>
    <lineage>
        <taxon>Eukaryota</taxon>
        <taxon>Sar</taxon>
        <taxon>Alveolata</taxon>
        <taxon>Apicomplexa</taxon>
        <taxon>Aconoidasida</taxon>
        <taxon>Haemosporida</taxon>
        <taxon>Plasmodiidae</taxon>
        <taxon>Plasmodium</taxon>
        <taxon>Plasmodium (Plasmodium)</taxon>
    </lineage>
</organism>
<reference evidence="2" key="1">
    <citation type="submission" date="2017-04" db="EMBL/GenBank/DDBJ databases">
        <title>Plasmodium gonderi genome.</title>
        <authorList>
            <person name="Arisue N."/>
            <person name="Honma H."/>
            <person name="Kawai S."/>
            <person name="Tougan T."/>
            <person name="Tanabe K."/>
            <person name="Horii T."/>
        </authorList>
    </citation>
    <scope>NUCLEOTIDE SEQUENCE [LARGE SCALE GENOMIC DNA]</scope>
    <source>
        <strain evidence="2">ATCC 30045</strain>
    </source>
</reference>
<dbReference type="OrthoDB" id="369649at2759"/>
<accession>A0A1Y1JB85</accession>
<gene>
    <name evidence="1" type="ORF">PGO_052110</name>
</gene>
<dbReference type="OMA" id="CCCCESY"/>
<evidence type="ECO:0000313" key="2">
    <source>
        <dbReference type="Proteomes" id="UP000195521"/>
    </source>
</evidence>
<proteinExistence type="predicted"/>
<sequence>MIDMILKMLLGKYFESGDNNFVTMNMKAGIEIRNIIIKNDEINNFLKSKNIDIEIVYLKIERINISFITLSGVLTLKLHGVDLRLKPYIHKNASKGIKNKLINLLRKNQEGEEVLLCTPRVENFNHSKFKTKKQTMCCCCESYKDEENSLSCYNNFSKIKSYICEECCILKNKDKEKSWKFIKNQFNLKIKYWNHQNDTRSYVAPKTKPVPITTAAAAFSSSSNTTTTTTNIGNKLITINCGKLHLRSAEKLRCNDDKEELLHTSVIRRKCMRNVLNEKEKNTFNNKVVEKQNSRKISPHLANLSSINKTSVPFEKCAKFVPRGVENFRNDNSVVMTNNEYIDFGMLNGAKNKQTAFDRYKWDYNCSNDRHSPNNTNMKMQLNMPMSNGGEHLNAKKKDSNKCFVHGNSDDLWNINMELKKKKSVNNFHMFDDKIGDNIYYHESGKLSHHIPVGSLENIPHGSYQNVGKINTHHHFSHECSNLLYTYNGIHNNNCIKVKIDHLFHENL</sequence>
<protein>
    <submittedName>
        <fullName evidence="1">Uncharacterized protein</fullName>
    </submittedName>
</protein>
<dbReference type="Proteomes" id="UP000195521">
    <property type="component" value="Unassembled WGS sequence"/>
</dbReference>
<keyword evidence="2" id="KW-1185">Reference proteome</keyword>
<dbReference type="RefSeq" id="XP_028542390.1">
    <property type="nucleotide sequence ID" value="XM_028686589.1"/>
</dbReference>